<proteinExistence type="predicted"/>
<sequence>MSIYLPEKEMTIVAFVNSDAVGKSALGPGLVGPVTQLLTPDALFELG</sequence>
<comment type="caution">
    <text evidence="1">The sequence shown here is derived from an EMBL/GenBank/DDBJ whole genome shotgun (WGS) entry which is preliminary data.</text>
</comment>
<evidence type="ECO:0000313" key="1">
    <source>
        <dbReference type="EMBL" id="MBS0024046.1"/>
    </source>
</evidence>
<dbReference type="EMBL" id="JAGTUK010000002">
    <property type="protein sequence ID" value="MBS0024046.1"/>
    <property type="molecule type" value="Genomic_DNA"/>
</dbReference>
<organism evidence="1 2">
    <name type="scientific">Microbacterium paraoxydans</name>
    <dbReference type="NCBI Taxonomy" id="199592"/>
    <lineage>
        <taxon>Bacteria</taxon>
        <taxon>Bacillati</taxon>
        <taxon>Actinomycetota</taxon>
        <taxon>Actinomycetes</taxon>
        <taxon>Micrococcales</taxon>
        <taxon>Microbacteriaceae</taxon>
        <taxon>Microbacterium</taxon>
    </lineage>
</organism>
<protein>
    <submittedName>
        <fullName evidence="1">Uncharacterized protein</fullName>
    </submittedName>
</protein>
<reference evidence="1 2" key="1">
    <citation type="submission" date="2021-04" db="EMBL/GenBank/DDBJ databases">
        <title>Whole genome analysis of root endophytic bacterium Microbacterium paraoxydans ku-mp colonizing RP-bio226 rice variety.</title>
        <authorList>
            <person name="Ulaganathan K."/>
            <person name="Latha B."/>
        </authorList>
    </citation>
    <scope>NUCLEOTIDE SEQUENCE [LARGE SCALE GENOMIC DNA]</scope>
    <source>
        <strain evidence="2">ku-mp</strain>
    </source>
</reference>
<dbReference type="Proteomes" id="UP000678243">
    <property type="component" value="Unassembled WGS sequence"/>
</dbReference>
<keyword evidence="2" id="KW-1185">Reference proteome</keyword>
<accession>A0ABS5IM66</accession>
<dbReference type="RefSeq" id="WP_211542562.1">
    <property type="nucleotide sequence ID" value="NZ_JAGTUK010000002.1"/>
</dbReference>
<evidence type="ECO:0000313" key="2">
    <source>
        <dbReference type="Proteomes" id="UP000678243"/>
    </source>
</evidence>
<gene>
    <name evidence="1" type="ORF">KE274_07965</name>
</gene>
<name>A0ABS5IM66_9MICO</name>